<evidence type="ECO:0000256" key="1">
    <source>
        <dbReference type="SAM" id="MobiDB-lite"/>
    </source>
</evidence>
<reference evidence="2" key="1">
    <citation type="submission" date="2022-01" db="EMBL/GenBank/DDBJ databases">
        <authorList>
            <person name="Lagorce A."/>
        </authorList>
    </citation>
    <scope>NUCLEOTIDE SEQUENCE</scope>
    <source>
        <strain evidence="2">Th15_F1_A12</strain>
    </source>
</reference>
<dbReference type="InterPro" id="IPR021693">
    <property type="entry name" value="DUF3275"/>
</dbReference>
<protein>
    <recommendedName>
        <fullName evidence="4">DUF3275 domain-containing protein</fullName>
    </recommendedName>
</protein>
<dbReference type="Pfam" id="PF11679">
    <property type="entry name" value="DUF3275"/>
    <property type="match status" value="1"/>
</dbReference>
<dbReference type="RefSeq" id="WP_409589456.1">
    <property type="nucleotide sequence ID" value="NZ_CAKMTZ010000086.1"/>
</dbReference>
<proteinExistence type="predicted"/>
<dbReference type="Proteomes" id="UP001295462">
    <property type="component" value="Unassembled WGS sequence"/>
</dbReference>
<evidence type="ECO:0000313" key="2">
    <source>
        <dbReference type="EMBL" id="CAH1597675.1"/>
    </source>
</evidence>
<evidence type="ECO:0000313" key="3">
    <source>
        <dbReference type="Proteomes" id="UP001295462"/>
    </source>
</evidence>
<feature type="compositionally biased region" description="Polar residues" evidence="1">
    <location>
        <begin position="114"/>
        <end position="130"/>
    </location>
</feature>
<sequence length="198" mass="22288">MVQLPGTLTIKTVTGRYGDFNVATLDSEIGKFAIRDAVLDEYNEGTYQGTFGLTRIYSGSYQTSHRVVIETRAELSGIWLSDYKEEAVPSDAPMEEDPLAKERKAQQKLAAQRDTASASHGNMSGNSSTQDDLEGLFGELWPLPTQVGGIVKLNPEVGREKMGQQLKYLKRRIHDERVWQFEPKAQHWLRLRVDEEAS</sequence>
<accession>A0AAU9QRS0</accession>
<dbReference type="AlphaFoldDB" id="A0AAU9QRS0"/>
<gene>
    <name evidence="2" type="ORF">THF1A12_330017</name>
</gene>
<dbReference type="EMBL" id="CAKMUD010000087">
    <property type="protein sequence ID" value="CAH1597675.1"/>
    <property type="molecule type" value="Genomic_DNA"/>
</dbReference>
<comment type="caution">
    <text evidence="2">The sequence shown here is derived from an EMBL/GenBank/DDBJ whole genome shotgun (WGS) entry which is preliminary data.</text>
</comment>
<organism evidence="2 3">
    <name type="scientific">Vibrio jasicida</name>
    <dbReference type="NCBI Taxonomy" id="766224"/>
    <lineage>
        <taxon>Bacteria</taxon>
        <taxon>Pseudomonadati</taxon>
        <taxon>Pseudomonadota</taxon>
        <taxon>Gammaproteobacteria</taxon>
        <taxon>Vibrionales</taxon>
        <taxon>Vibrionaceae</taxon>
        <taxon>Vibrio</taxon>
    </lineage>
</organism>
<name>A0AAU9QRS0_9VIBR</name>
<feature type="region of interest" description="Disordered" evidence="1">
    <location>
        <begin position="89"/>
        <end position="131"/>
    </location>
</feature>
<evidence type="ECO:0008006" key="4">
    <source>
        <dbReference type="Google" id="ProtNLM"/>
    </source>
</evidence>